<evidence type="ECO:0000256" key="1">
    <source>
        <dbReference type="SAM" id="MobiDB-lite"/>
    </source>
</evidence>
<reference evidence="2" key="1">
    <citation type="submission" date="2014-09" db="EMBL/GenBank/DDBJ databases">
        <authorList>
            <person name="Magalhaes I.L.F."/>
            <person name="Oliveira U."/>
            <person name="Santos F.R."/>
            <person name="Vidigal T.H.D.A."/>
            <person name="Brescovit A.D."/>
            <person name="Santos A.J."/>
        </authorList>
    </citation>
    <scope>NUCLEOTIDE SEQUENCE</scope>
    <source>
        <tissue evidence="2">Shoot tissue taken approximately 20 cm above the soil surface</tissue>
    </source>
</reference>
<evidence type="ECO:0000313" key="2">
    <source>
        <dbReference type="EMBL" id="JAD87810.1"/>
    </source>
</evidence>
<dbReference type="AlphaFoldDB" id="A0A0A9DQ79"/>
<accession>A0A0A9DQ79</accession>
<protein>
    <submittedName>
        <fullName evidence="2">Uncharacterized protein</fullName>
    </submittedName>
</protein>
<dbReference type="EMBL" id="GBRH01210085">
    <property type="protein sequence ID" value="JAD87810.1"/>
    <property type="molecule type" value="Transcribed_RNA"/>
</dbReference>
<name>A0A0A9DQ79_ARUDO</name>
<organism evidence="2">
    <name type="scientific">Arundo donax</name>
    <name type="common">Giant reed</name>
    <name type="synonym">Donax arundinaceus</name>
    <dbReference type="NCBI Taxonomy" id="35708"/>
    <lineage>
        <taxon>Eukaryota</taxon>
        <taxon>Viridiplantae</taxon>
        <taxon>Streptophyta</taxon>
        <taxon>Embryophyta</taxon>
        <taxon>Tracheophyta</taxon>
        <taxon>Spermatophyta</taxon>
        <taxon>Magnoliopsida</taxon>
        <taxon>Liliopsida</taxon>
        <taxon>Poales</taxon>
        <taxon>Poaceae</taxon>
        <taxon>PACMAD clade</taxon>
        <taxon>Arundinoideae</taxon>
        <taxon>Arundineae</taxon>
        <taxon>Arundo</taxon>
    </lineage>
</organism>
<sequence length="62" mass="7199">MNPTFRARNSSDWANFSKQSEPPISSSGTSEMWRVRAGATWWPRIASRYWMGRHLSSWAPRA</sequence>
<reference evidence="2" key="2">
    <citation type="journal article" date="2015" name="Data Brief">
        <title>Shoot transcriptome of the giant reed, Arundo donax.</title>
        <authorList>
            <person name="Barrero R.A."/>
            <person name="Guerrero F.D."/>
            <person name="Moolhuijzen P."/>
            <person name="Goolsby J.A."/>
            <person name="Tidwell J."/>
            <person name="Bellgard S.E."/>
            <person name="Bellgard M.I."/>
        </authorList>
    </citation>
    <scope>NUCLEOTIDE SEQUENCE</scope>
    <source>
        <tissue evidence="2">Shoot tissue taken approximately 20 cm above the soil surface</tissue>
    </source>
</reference>
<proteinExistence type="predicted"/>
<feature type="region of interest" description="Disordered" evidence="1">
    <location>
        <begin position="1"/>
        <end position="30"/>
    </location>
</feature>